<organism evidence="1 2">
    <name type="scientific">Panicum virgatum</name>
    <name type="common">Blackwell switchgrass</name>
    <dbReference type="NCBI Taxonomy" id="38727"/>
    <lineage>
        <taxon>Eukaryota</taxon>
        <taxon>Viridiplantae</taxon>
        <taxon>Streptophyta</taxon>
        <taxon>Embryophyta</taxon>
        <taxon>Tracheophyta</taxon>
        <taxon>Spermatophyta</taxon>
        <taxon>Magnoliopsida</taxon>
        <taxon>Liliopsida</taxon>
        <taxon>Poales</taxon>
        <taxon>Poaceae</taxon>
        <taxon>PACMAD clade</taxon>
        <taxon>Panicoideae</taxon>
        <taxon>Panicodae</taxon>
        <taxon>Paniceae</taxon>
        <taxon>Panicinae</taxon>
        <taxon>Panicum</taxon>
        <taxon>Panicum sect. Hiantes</taxon>
    </lineage>
</organism>
<reference evidence="1" key="1">
    <citation type="submission" date="2020-05" db="EMBL/GenBank/DDBJ databases">
        <title>WGS assembly of Panicum virgatum.</title>
        <authorList>
            <person name="Lovell J.T."/>
            <person name="Jenkins J."/>
            <person name="Shu S."/>
            <person name="Juenger T.E."/>
            <person name="Schmutz J."/>
        </authorList>
    </citation>
    <scope>NUCLEOTIDE SEQUENCE</scope>
    <source>
        <strain evidence="1">AP13</strain>
    </source>
</reference>
<proteinExistence type="predicted"/>
<dbReference type="EMBL" id="CM029038">
    <property type="protein sequence ID" value="KAG2653231.1"/>
    <property type="molecule type" value="Genomic_DNA"/>
</dbReference>
<evidence type="ECO:0000313" key="2">
    <source>
        <dbReference type="Proteomes" id="UP000823388"/>
    </source>
</evidence>
<sequence>MTSLGLQDCNSALVMLQLAVLSELLSPVTELHSAQIRAEEAIDRFSISFEKKIFLVSQAKICVKLTDGQAAKFCEKAFRWMLSTRGRSQFLDVADVHGILF</sequence>
<dbReference type="AlphaFoldDB" id="A0A8T0WUM1"/>
<evidence type="ECO:0000313" key="1">
    <source>
        <dbReference type="EMBL" id="KAG2653231.1"/>
    </source>
</evidence>
<name>A0A8T0WUM1_PANVG</name>
<accession>A0A8T0WUM1</accession>
<dbReference type="Proteomes" id="UP000823388">
    <property type="component" value="Chromosome 1N"/>
</dbReference>
<keyword evidence="2" id="KW-1185">Reference proteome</keyword>
<protein>
    <submittedName>
        <fullName evidence="1">Uncharacterized protein</fullName>
    </submittedName>
</protein>
<comment type="caution">
    <text evidence="1">The sequence shown here is derived from an EMBL/GenBank/DDBJ whole genome shotgun (WGS) entry which is preliminary data.</text>
</comment>
<gene>
    <name evidence="1" type="ORF">PVAP13_1NG438900</name>
</gene>